<dbReference type="Gene3D" id="3.30.1250.10">
    <property type="entry name" value="Ribosome maturation protein SBDS, N-terminal domain"/>
    <property type="match status" value="1"/>
</dbReference>
<dbReference type="EMBL" id="HBHP01018713">
    <property type="protein sequence ID" value="CAD9767314.1"/>
    <property type="molecule type" value="Transcribed_RNA"/>
</dbReference>
<gene>
    <name evidence="3" type="ORF">LSP00402_LOCUS11628</name>
</gene>
<protein>
    <recommendedName>
        <fullName evidence="2">Ribosome maturation protein SDO1/SBDS N-terminal domain-containing protein</fullName>
    </recommendedName>
</protein>
<organism evidence="3">
    <name type="scientific">Lotharella oceanica</name>
    <dbReference type="NCBI Taxonomy" id="641309"/>
    <lineage>
        <taxon>Eukaryota</taxon>
        <taxon>Sar</taxon>
        <taxon>Rhizaria</taxon>
        <taxon>Cercozoa</taxon>
        <taxon>Chlorarachniophyceae</taxon>
        <taxon>Lotharella</taxon>
    </lineage>
</organism>
<dbReference type="SUPFAM" id="SSF89895">
    <property type="entry name" value="FYSH domain"/>
    <property type="match status" value="1"/>
</dbReference>
<proteinExistence type="predicted"/>
<dbReference type="InterPro" id="IPR036786">
    <property type="entry name" value="Ribosome_mat_SBDS_N_sf"/>
</dbReference>
<dbReference type="InterPro" id="IPR019783">
    <property type="entry name" value="SDO1/SBDS_N"/>
</dbReference>
<dbReference type="PANTHER" id="PTHR10927:SF4">
    <property type="entry name" value="RIBOSOME MATURATION PROTEIN SDO1 HOMOLOG"/>
    <property type="match status" value="1"/>
</dbReference>
<feature type="region of interest" description="Disordered" evidence="1">
    <location>
        <begin position="217"/>
        <end position="237"/>
    </location>
</feature>
<dbReference type="SUPFAM" id="SSF109728">
    <property type="entry name" value="Hypothetical protein AF0491, middle domain"/>
    <property type="match status" value="1"/>
</dbReference>
<evidence type="ECO:0000313" key="3">
    <source>
        <dbReference type="EMBL" id="CAD9767314.1"/>
    </source>
</evidence>
<dbReference type="InterPro" id="IPR039100">
    <property type="entry name" value="Sdo1/SBDS-like"/>
</dbReference>
<feature type="domain" description="Ribosome maturation protein SDO1/SBDS N-terminal" evidence="2">
    <location>
        <begin position="2"/>
        <end position="56"/>
    </location>
</feature>
<dbReference type="AlphaFoldDB" id="A0A7S2XB95"/>
<dbReference type="PANTHER" id="PTHR10927">
    <property type="entry name" value="RIBOSOME MATURATION PROTEIN SBDS"/>
    <property type="match status" value="1"/>
</dbReference>
<name>A0A7S2XB95_9EUKA</name>
<dbReference type="InterPro" id="IPR037188">
    <property type="entry name" value="Sdo1/SBDS_central_sf"/>
</dbReference>
<reference evidence="3" key="1">
    <citation type="submission" date="2021-01" db="EMBL/GenBank/DDBJ databases">
        <authorList>
            <person name="Corre E."/>
            <person name="Pelletier E."/>
            <person name="Niang G."/>
            <person name="Scheremetjew M."/>
            <person name="Finn R."/>
            <person name="Kale V."/>
            <person name="Holt S."/>
            <person name="Cochrane G."/>
            <person name="Meng A."/>
            <person name="Brown T."/>
            <person name="Cohen L."/>
        </authorList>
    </citation>
    <scope>NUCLEOTIDE SEQUENCE</scope>
    <source>
        <strain evidence="3">CCMP622</strain>
    </source>
</reference>
<evidence type="ECO:0000259" key="2">
    <source>
        <dbReference type="Pfam" id="PF01172"/>
    </source>
</evidence>
<accession>A0A7S2XB95</accession>
<evidence type="ECO:0000256" key="1">
    <source>
        <dbReference type="SAM" id="MobiDB-lite"/>
    </source>
</evidence>
<sequence>MDLDDALEVDEVFYDAHKFAKCSSSDLAAAFGTSDPLECAETILKKGTFSLSSAEKKEKLNAQTDAVVSELVRNYKSIITNQSPSRNQVQDAIKAAKVKIEAEKPVHLQVDEIVDRISESIKLVRHETDYTMRWDAKYGSVLSIIKRHAKVKGISKSAEGKFTAEVGIPPSEYDMLIKDLRKPTNGGDYEIELIEQASKGIEDVKYPRIVSNFGVAPGNEKKKGKGKKHRETKSAAK</sequence>
<feature type="compositionally biased region" description="Basic residues" evidence="1">
    <location>
        <begin position="222"/>
        <end position="231"/>
    </location>
</feature>
<dbReference type="Pfam" id="PF01172">
    <property type="entry name" value="SBDS_N"/>
    <property type="match status" value="1"/>
</dbReference>